<dbReference type="InterPro" id="IPR045749">
    <property type="entry name" value="DUF6090"/>
</dbReference>
<keyword evidence="1" id="KW-0472">Membrane</keyword>
<dbReference type="Proteomes" id="UP001501433">
    <property type="component" value="Unassembled WGS sequence"/>
</dbReference>
<gene>
    <name evidence="2" type="ORF">GCM10023330_11590</name>
</gene>
<keyword evidence="3" id="KW-1185">Reference proteome</keyword>
<comment type="caution">
    <text evidence="2">The sequence shown here is derived from an EMBL/GenBank/DDBJ whole genome shotgun (WGS) entry which is preliminary data.</text>
</comment>
<keyword evidence="1" id="KW-0812">Transmembrane</keyword>
<feature type="transmembrane region" description="Helical" evidence="1">
    <location>
        <begin position="12"/>
        <end position="30"/>
    </location>
</feature>
<reference evidence="3" key="1">
    <citation type="journal article" date="2019" name="Int. J. Syst. Evol. Microbiol.">
        <title>The Global Catalogue of Microorganisms (GCM) 10K type strain sequencing project: providing services to taxonomists for standard genome sequencing and annotation.</title>
        <authorList>
            <consortium name="The Broad Institute Genomics Platform"/>
            <consortium name="The Broad Institute Genome Sequencing Center for Infectious Disease"/>
            <person name="Wu L."/>
            <person name="Ma J."/>
        </authorList>
    </citation>
    <scope>NUCLEOTIDE SEQUENCE [LARGE SCALE GENOMIC DNA]</scope>
    <source>
        <strain evidence="3">JCM 18325</strain>
    </source>
</reference>
<organism evidence="2 3">
    <name type="scientific">Litoribaculum gwangyangense</name>
    <dbReference type="NCBI Taxonomy" id="1130722"/>
    <lineage>
        <taxon>Bacteria</taxon>
        <taxon>Pseudomonadati</taxon>
        <taxon>Bacteroidota</taxon>
        <taxon>Flavobacteriia</taxon>
        <taxon>Flavobacteriales</taxon>
        <taxon>Flavobacteriaceae</taxon>
        <taxon>Litoribaculum</taxon>
    </lineage>
</organism>
<evidence type="ECO:0000313" key="2">
    <source>
        <dbReference type="EMBL" id="GAA4806744.1"/>
    </source>
</evidence>
<evidence type="ECO:0000313" key="3">
    <source>
        <dbReference type="Proteomes" id="UP001501433"/>
    </source>
</evidence>
<sequence>MEKNKIGKYLKYAIGEIILVVLGILIALQINNWNETRKDRIKEQLFLHKLSLNLIDDISSLKNILHSDSLLLQDLNILSNEILTVSNPKELSFVNNSRYKYFKFSANTSLYDNMVSTGQIGLFRNDSIFDELTNYYKKATQMNNGIDESLKNYSREIESFYLKFDHFRDEKELPKKNIEDYRNEPFILNSLYGKYNLLTFQIRNYNSLLTDCKSLLTIVESEIEKK</sequence>
<dbReference type="Pfam" id="PF19578">
    <property type="entry name" value="DUF6090"/>
    <property type="match status" value="1"/>
</dbReference>
<keyword evidence="1" id="KW-1133">Transmembrane helix</keyword>
<name>A0ABP9C8S1_9FLAO</name>
<proteinExistence type="predicted"/>
<dbReference type="EMBL" id="BAABJW010000002">
    <property type="protein sequence ID" value="GAA4806744.1"/>
    <property type="molecule type" value="Genomic_DNA"/>
</dbReference>
<accession>A0ABP9C8S1</accession>
<dbReference type="RefSeq" id="WP_345276014.1">
    <property type="nucleotide sequence ID" value="NZ_BAABJW010000002.1"/>
</dbReference>
<protein>
    <submittedName>
        <fullName evidence="2">Uncharacterized protein</fullName>
    </submittedName>
</protein>
<evidence type="ECO:0000256" key="1">
    <source>
        <dbReference type="SAM" id="Phobius"/>
    </source>
</evidence>